<reference evidence="1 2" key="1">
    <citation type="submission" date="2017-04" db="EMBL/GenBank/DDBJ databases">
        <title>Presence of VIM-2 positive Pseudomonas species in chickens and their surrounding environment.</title>
        <authorList>
            <person name="Zhang R."/>
        </authorList>
    </citation>
    <scope>NUCLEOTIDE SEQUENCE [LARGE SCALE GENOMIC DNA]</scope>
    <source>
        <strain evidence="1 2">DZ-C18</strain>
    </source>
</reference>
<protein>
    <submittedName>
        <fullName evidence="1">Uncharacterized protein</fullName>
    </submittedName>
</protein>
<evidence type="ECO:0000313" key="2">
    <source>
        <dbReference type="Proteomes" id="UP000193675"/>
    </source>
</evidence>
<dbReference type="OrthoDB" id="9014021at2"/>
<proteinExistence type="predicted"/>
<accession>A0A1X0ZTR2</accession>
<organism evidence="1 2">
    <name type="scientific">Pseudomonas putida</name>
    <name type="common">Arthrobacter siderocapsulatus</name>
    <dbReference type="NCBI Taxonomy" id="303"/>
    <lineage>
        <taxon>Bacteria</taxon>
        <taxon>Pseudomonadati</taxon>
        <taxon>Pseudomonadota</taxon>
        <taxon>Gammaproteobacteria</taxon>
        <taxon>Pseudomonadales</taxon>
        <taxon>Pseudomonadaceae</taxon>
        <taxon>Pseudomonas</taxon>
    </lineage>
</organism>
<dbReference type="AlphaFoldDB" id="A0A1X0ZTR2"/>
<evidence type="ECO:0000313" key="1">
    <source>
        <dbReference type="EMBL" id="ORL63000.1"/>
    </source>
</evidence>
<dbReference type="EMBL" id="NBWC01000024">
    <property type="protein sequence ID" value="ORL63000.1"/>
    <property type="molecule type" value="Genomic_DNA"/>
</dbReference>
<dbReference type="Proteomes" id="UP000193675">
    <property type="component" value="Unassembled WGS sequence"/>
</dbReference>
<sequence length="265" mass="29737">MCLAMALYGTEKLTPEQALKLGVFYFSLIRLPVTGAGYYEYLIRGDHVGDHDLIEVTLDELTQKIQAGEVSSFRLYNEVEGIVPWRASYGYNTDDYGSFFHLDAQSSGESSLVDCYVDLFREVSLGDFASYGIAYKAGSVSKGLSYAAGENFTSIYPFESVALFKKELPGRNKGLERYKGEQLRMVYELNLINARHLSINVGGIPLRQWILEGNNNGKLVDITDSKAIWLVEKEQLEIINRTLGELGVLLSWKAATKKPFPKKIF</sequence>
<comment type="caution">
    <text evidence="1">The sequence shown here is derived from an EMBL/GenBank/DDBJ whole genome shotgun (WGS) entry which is preliminary data.</text>
</comment>
<gene>
    <name evidence="1" type="ORF">B7H17_16760</name>
</gene>
<name>A0A1X0ZTR2_PSEPU</name>